<keyword evidence="2" id="KW-0560">Oxidoreductase</keyword>
<comment type="similarity">
    <text evidence="1">Belongs to the short-chain dehydrogenases/reductases (SDR) family.</text>
</comment>
<dbReference type="GO" id="GO:0008206">
    <property type="term" value="P:bile acid metabolic process"/>
    <property type="evidence" value="ECO:0007669"/>
    <property type="project" value="UniProtKB-ARBA"/>
</dbReference>
<dbReference type="InterPro" id="IPR036291">
    <property type="entry name" value="NAD(P)-bd_dom_sf"/>
</dbReference>
<sequence length="258" mass="28522">MMNQLKEKIAIVTGASRNNGIGAAICKELAETGYHIFFTYWTDYDKGMPWTIYLDEPMKLEAKLVKKGVKVSRMELDLTKNDAPELLINRVNEQLGYPDILINNAAYSTNNDFSNLTADELDKHYMVNVRATTLLSSKFAQNFKKESGGRIVNITSGQFKGPMPGELAYATTKGAVDALTVTLSAELATFGITVNAINPGPTDTGWVTEEIRSDLKPMFPFGRLGEPRDVAKTIKFLVSDEADWVTGQIIHSEGGFIR</sequence>
<accession>A0A1H1DWW5</accession>
<dbReference type="Pfam" id="PF13561">
    <property type="entry name" value="adh_short_C2"/>
    <property type="match status" value="1"/>
</dbReference>
<proteinExistence type="inferred from homology"/>
<dbReference type="AlphaFoldDB" id="A0A1H1DWW5"/>
<name>A0A1H1DWW5_9BACI</name>
<dbReference type="GO" id="GO:0016614">
    <property type="term" value="F:oxidoreductase activity, acting on CH-OH group of donors"/>
    <property type="evidence" value="ECO:0007669"/>
    <property type="project" value="UniProtKB-ARBA"/>
</dbReference>
<organism evidence="3 4">
    <name type="scientific">Virgibacillus salinus</name>
    <dbReference type="NCBI Taxonomy" id="553311"/>
    <lineage>
        <taxon>Bacteria</taxon>
        <taxon>Bacillati</taxon>
        <taxon>Bacillota</taxon>
        <taxon>Bacilli</taxon>
        <taxon>Bacillales</taxon>
        <taxon>Bacillaceae</taxon>
        <taxon>Virgibacillus</taxon>
    </lineage>
</organism>
<dbReference type="STRING" id="553311.SAMN05216231_2620"/>
<dbReference type="NCBIfam" id="NF009389">
    <property type="entry name" value="PRK12748.1"/>
    <property type="match status" value="1"/>
</dbReference>
<dbReference type="RefSeq" id="WP_092493429.1">
    <property type="nucleotide sequence ID" value="NZ_FNKD01000003.1"/>
</dbReference>
<dbReference type="CDD" id="cd05233">
    <property type="entry name" value="SDR_c"/>
    <property type="match status" value="1"/>
</dbReference>
<dbReference type="PRINTS" id="PR00081">
    <property type="entry name" value="GDHRDH"/>
</dbReference>
<dbReference type="InterPro" id="IPR002347">
    <property type="entry name" value="SDR_fam"/>
</dbReference>
<evidence type="ECO:0000313" key="3">
    <source>
        <dbReference type="EMBL" id="SDQ81032.1"/>
    </source>
</evidence>
<dbReference type="InterPro" id="IPR020904">
    <property type="entry name" value="Sc_DH/Rdtase_CS"/>
</dbReference>
<dbReference type="FunFam" id="3.40.50.720:FF:000084">
    <property type="entry name" value="Short-chain dehydrogenase reductase"/>
    <property type="match status" value="1"/>
</dbReference>
<dbReference type="PANTHER" id="PTHR48107">
    <property type="entry name" value="NADPH-DEPENDENT ALDEHYDE REDUCTASE-LIKE PROTEIN, CHLOROPLASTIC-RELATED"/>
    <property type="match status" value="1"/>
</dbReference>
<dbReference type="PRINTS" id="PR00080">
    <property type="entry name" value="SDRFAMILY"/>
</dbReference>
<reference evidence="3 4" key="1">
    <citation type="submission" date="2016-10" db="EMBL/GenBank/DDBJ databases">
        <authorList>
            <person name="de Groot N.N."/>
        </authorList>
    </citation>
    <scope>NUCLEOTIDE SEQUENCE [LARGE SCALE GENOMIC DNA]</scope>
    <source>
        <strain evidence="3 4">CGMCC 1.10449</strain>
    </source>
</reference>
<dbReference type="NCBIfam" id="NF009499">
    <property type="entry name" value="PRK12859.1"/>
    <property type="match status" value="1"/>
</dbReference>
<protein>
    <submittedName>
        <fullName evidence="3">3-oxoacyl-[acyl-carrier protein] reductase</fullName>
    </submittedName>
</protein>
<dbReference type="Proteomes" id="UP000199444">
    <property type="component" value="Unassembled WGS sequence"/>
</dbReference>
<gene>
    <name evidence="3" type="ORF">SAMN05216231_2620</name>
</gene>
<dbReference type="EMBL" id="FNKD01000003">
    <property type="protein sequence ID" value="SDQ81032.1"/>
    <property type="molecule type" value="Genomic_DNA"/>
</dbReference>
<dbReference type="SUPFAM" id="SSF51735">
    <property type="entry name" value="NAD(P)-binding Rossmann-fold domains"/>
    <property type="match status" value="1"/>
</dbReference>
<dbReference type="Gene3D" id="3.40.50.720">
    <property type="entry name" value="NAD(P)-binding Rossmann-like Domain"/>
    <property type="match status" value="1"/>
</dbReference>
<evidence type="ECO:0000256" key="1">
    <source>
        <dbReference type="ARBA" id="ARBA00006484"/>
    </source>
</evidence>
<dbReference type="PANTHER" id="PTHR48107:SF7">
    <property type="entry name" value="RE15974P"/>
    <property type="match status" value="1"/>
</dbReference>
<evidence type="ECO:0000313" key="4">
    <source>
        <dbReference type="Proteomes" id="UP000199444"/>
    </source>
</evidence>
<evidence type="ECO:0000256" key="2">
    <source>
        <dbReference type="ARBA" id="ARBA00023002"/>
    </source>
</evidence>
<keyword evidence="4" id="KW-1185">Reference proteome</keyword>
<dbReference type="PROSITE" id="PS00061">
    <property type="entry name" value="ADH_SHORT"/>
    <property type="match status" value="1"/>
</dbReference>